<dbReference type="GO" id="GO:0005739">
    <property type="term" value="C:mitochondrion"/>
    <property type="evidence" value="ECO:0007669"/>
    <property type="project" value="TreeGrafter"/>
</dbReference>
<keyword evidence="5" id="KW-0479">Metal-binding</keyword>
<dbReference type="InterPro" id="IPR018162">
    <property type="entry name" value="Ala-tRNA-ligase_IIc_anticod-bd"/>
</dbReference>
<evidence type="ECO:0000256" key="7">
    <source>
        <dbReference type="ARBA" id="ARBA00022833"/>
    </source>
</evidence>
<dbReference type="InterPro" id="IPR050058">
    <property type="entry name" value="Ala-tRNA_ligase"/>
</dbReference>
<dbReference type="SUPFAM" id="SSF101353">
    <property type="entry name" value="Putative anticodon-binding domain of alanyl-tRNA synthetase (AlaRS)"/>
    <property type="match status" value="1"/>
</dbReference>
<sequence>MIRFKLKPLNVDNRKRFRSFLSSNEIRARFIDYFVKENDHKYIKSSPVVPYNDPTIAFVNAGMCQFKSVLLGQRTLAANCVANSQKCIRVGGKHNDLDIVGSDGYHHTFFEMLGNWSFGHYGKAEACHLAWNLLTLPPFNIPPEQLYCTVFNGDRTLDVEADNETLQIWKHIGVNDDHIVMNGANDNFWEMGETGPCGPCTEIHIDYPPSGGKNLIELWNIVFIQYSREKNTMRKLPNYFIDTGMGLERLTMVLQDKTSTYDTDLFSSIFNIIFNACRISKYTGLYDGTSLDTYYRVLADHGRMITVALSDNMLPSQNHKLRRLIRKSFILAETNFKIQPGYTLMCDIANEVSNSLGNVYPELIKNNEKVKHLIKHEYAIFNKLRMSVSKDWKMIVEECPMLKSFNPYEECTGFVPACNYLIKHKNMSNIPAFTLYDAFGLEKKTIGRLAEVMGKPVSWNELDEKLKQLQTKTIKHTERKSNNYMTGNIPKTDDSFKYEVIRNNNESYLSPVVIAKLLAIFDINGNIVTEPDIKQQGDMVSLVLDKTSFYCKAGGQQNDIGIVTTNNGIVFDVIGVDKIEENGVVLHHIKSRNWPILLSEKELHVQVDSNNRLGLMRAHSSVHILNSVLNSYLVVTTQLSSCVKKDFMSFTFALFGQTFSPKDALVVEEKVKSVIQSAVSVKRTTVTSNDLNQINVTLLPGEVYPDEVHLIDMYSNVDDAYISREACCGTHVQNTLDVIDFCIVQYKCNINECTIMAVTGPLCTNARVFGQQLLGKSNFVEDLANSTNLNNISPTKVRLLMDNMNQLKSELKNISQNYIPLKVQIQINKKIFAIERKIQKLTKEKKIQILGDAVKILCKDNYAVGYVDCDVAYLNDNCYDFENVIHICGEIPCLFLAYNKEHIHVYLRIPKEHPEDVDWLNNFWNKFDIKPIKFKNKIQFKATEFKVKQVDKYMALKLIDNVIRDVKKYYFSNVKGFDD</sequence>
<proteinExistence type="inferred from homology"/>
<comment type="caution">
    <text evidence="15">The sequence shown here is derived from an EMBL/GenBank/DDBJ whole genome shotgun (WGS) entry which is preliminary data.</text>
</comment>
<dbReference type="PROSITE" id="PS50860">
    <property type="entry name" value="AA_TRNA_LIGASE_II_ALA"/>
    <property type="match status" value="1"/>
</dbReference>
<dbReference type="AlphaFoldDB" id="A0AAV0WW75"/>
<dbReference type="Pfam" id="PF01411">
    <property type="entry name" value="tRNA-synt_2c"/>
    <property type="match status" value="2"/>
</dbReference>
<keyword evidence="8" id="KW-0067">ATP-binding</keyword>
<dbReference type="GO" id="GO:0006419">
    <property type="term" value="P:alanyl-tRNA aminoacylation"/>
    <property type="evidence" value="ECO:0007669"/>
    <property type="project" value="InterPro"/>
</dbReference>
<dbReference type="Gene3D" id="3.30.930.10">
    <property type="entry name" value="Bira Bifunctional Protein, Domain 2"/>
    <property type="match status" value="1"/>
</dbReference>
<dbReference type="Gene3D" id="3.30.980.10">
    <property type="entry name" value="Threonyl-trna Synthetase, Chain A, domain 2"/>
    <property type="match status" value="1"/>
</dbReference>
<keyword evidence="16" id="KW-1185">Reference proteome</keyword>
<keyword evidence="3" id="KW-0820">tRNA-binding</keyword>
<evidence type="ECO:0000256" key="4">
    <source>
        <dbReference type="ARBA" id="ARBA00022598"/>
    </source>
</evidence>
<keyword evidence="6" id="KW-0547">Nucleotide-binding</keyword>
<accession>A0AAV0WW75</accession>
<dbReference type="CDD" id="cd00673">
    <property type="entry name" value="AlaRS_core"/>
    <property type="match status" value="1"/>
</dbReference>
<keyword evidence="7" id="KW-0862">Zinc</keyword>
<dbReference type="InterPro" id="IPR018163">
    <property type="entry name" value="Thr/Ala-tRNA-synth_IIc_edit"/>
</dbReference>
<dbReference type="GO" id="GO:0000049">
    <property type="term" value="F:tRNA binding"/>
    <property type="evidence" value="ECO:0007669"/>
    <property type="project" value="UniProtKB-KW"/>
</dbReference>
<dbReference type="PANTHER" id="PTHR11777">
    <property type="entry name" value="ALANYL-TRNA SYNTHETASE"/>
    <property type="match status" value="1"/>
</dbReference>
<keyword evidence="11" id="KW-0030">Aminoacyl-tRNA synthetase</keyword>
<comment type="catalytic activity">
    <reaction evidence="13">
        <text>tRNA(Ala) + L-alanine + ATP = L-alanyl-tRNA(Ala) + AMP + diphosphate</text>
        <dbReference type="Rhea" id="RHEA:12540"/>
        <dbReference type="Rhea" id="RHEA-COMP:9657"/>
        <dbReference type="Rhea" id="RHEA-COMP:9923"/>
        <dbReference type="ChEBI" id="CHEBI:30616"/>
        <dbReference type="ChEBI" id="CHEBI:33019"/>
        <dbReference type="ChEBI" id="CHEBI:57972"/>
        <dbReference type="ChEBI" id="CHEBI:78442"/>
        <dbReference type="ChEBI" id="CHEBI:78497"/>
        <dbReference type="ChEBI" id="CHEBI:456215"/>
        <dbReference type="EC" id="6.1.1.7"/>
    </reaction>
</comment>
<name>A0AAV0WW75_9HEMI</name>
<keyword evidence="9" id="KW-0694">RNA-binding</keyword>
<dbReference type="GO" id="GO:0005524">
    <property type="term" value="F:ATP binding"/>
    <property type="evidence" value="ECO:0007669"/>
    <property type="project" value="UniProtKB-KW"/>
</dbReference>
<keyword evidence="10" id="KW-0648">Protein biosynthesis</keyword>
<evidence type="ECO:0000313" key="15">
    <source>
        <dbReference type="EMBL" id="CAI6360098.1"/>
    </source>
</evidence>
<comment type="similarity">
    <text evidence="1">Belongs to the class-II aminoacyl-tRNA synthetase family.</text>
</comment>
<dbReference type="InterPro" id="IPR045864">
    <property type="entry name" value="aa-tRNA-synth_II/BPL/LPL"/>
</dbReference>
<dbReference type="SUPFAM" id="SSF55186">
    <property type="entry name" value="ThrRS/AlaRS common domain"/>
    <property type="match status" value="1"/>
</dbReference>
<evidence type="ECO:0000256" key="10">
    <source>
        <dbReference type="ARBA" id="ARBA00022917"/>
    </source>
</evidence>
<evidence type="ECO:0000256" key="1">
    <source>
        <dbReference type="ARBA" id="ARBA00008226"/>
    </source>
</evidence>
<dbReference type="NCBIfam" id="TIGR00344">
    <property type="entry name" value="alaS"/>
    <property type="match status" value="1"/>
</dbReference>
<dbReference type="SUPFAM" id="SSF55681">
    <property type="entry name" value="Class II aaRS and biotin synthetases"/>
    <property type="match status" value="1"/>
</dbReference>
<evidence type="ECO:0000256" key="3">
    <source>
        <dbReference type="ARBA" id="ARBA00022555"/>
    </source>
</evidence>
<gene>
    <name evidence="15" type="ORF">MEUPH1_LOCUS15434</name>
</gene>
<dbReference type="GO" id="GO:0002161">
    <property type="term" value="F:aminoacyl-tRNA deacylase activity"/>
    <property type="evidence" value="ECO:0007669"/>
    <property type="project" value="TreeGrafter"/>
</dbReference>
<dbReference type="GO" id="GO:0004813">
    <property type="term" value="F:alanine-tRNA ligase activity"/>
    <property type="evidence" value="ECO:0007669"/>
    <property type="project" value="UniProtKB-EC"/>
</dbReference>
<evidence type="ECO:0000259" key="14">
    <source>
        <dbReference type="PROSITE" id="PS50860"/>
    </source>
</evidence>
<evidence type="ECO:0000256" key="11">
    <source>
        <dbReference type="ARBA" id="ARBA00023146"/>
    </source>
</evidence>
<protein>
    <recommendedName>
        <fullName evidence="2">alanine--tRNA ligase</fullName>
        <ecNumber evidence="2">6.1.1.7</ecNumber>
    </recommendedName>
    <alternativeName>
        <fullName evidence="12">Alanyl-tRNA synthetase</fullName>
    </alternativeName>
</protein>
<evidence type="ECO:0000256" key="8">
    <source>
        <dbReference type="ARBA" id="ARBA00022840"/>
    </source>
</evidence>
<dbReference type="InterPro" id="IPR009000">
    <property type="entry name" value="Transl_B-barrel_sf"/>
</dbReference>
<reference evidence="15 16" key="1">
    <citation type="submission" date="2023-01" db="EMBL/GenBank/DDBJ databases">
        <authorList>
            <person name="Whitehead M."/>
        </authorList>
    </citation>
    <scope>NUCLEOTIDE SEQUENCE [LARGE SCALE GENOMIC DNA]</scope>
</reference>
<evidence type="ECO:0000313" key="16">
    <source>
        <dbReference type="Proteomes" id="UP001160148"/>
    </source>
</evidence>
<dbReference type="InterPro" id="IPR018165">
    <property type="entry name" value="Ala-tRNA-synth_IIc_core"/>
</dbReference>
<dbReference type="GO" id="GO:0046872">
    <property type="term" value="F:metal ion binding"/>
    <property type="evidence" value="ECO:0007669"/>
    <property type="project" value="UniProtKB-KW"/>
</dbReference>
<dbReference type="EMBL" id="CARXXK010000003">
    <property type="protein sequence ID" value="CAI6360098.1"/>
    <property type="molecule type" value="Genomic_DNA"/>
</dbReference>
<dbReference type="FunFam" id="3.30.930.10:FF:000011">
    <property type="entry name" value="Alanine--tRNA ligase, cytoplasmic"/>
    <property type="match status" value="1"/>
</dbReference>
<dbReference type="PRINTS" id="PR00980">
    <property type="entry name" value="TRNASYNTHALA"/>
</dbReference>
<dbReference type="PANTHER" id="PTHR11777:SF9">
    <property type="entry name" value="ALANINE--TRNA LIGASE, CYTOPLASMIC"/>
    <property type="match status" value="1"/>
</dbReference>
<organism evidence="15 16">
    <name type="scientific">Macrosiphum euphorbiae</name>
    <name type="common">potato aphid</name>
    <dbReference type="NCBI Taxonomy" id="13131"/>
    <lineage>
        <taxon>Eukaryota</taxon>
        <taxon>Metazoa</taxon>
        <taxon>Ecdysozoa</taxon>
        <taxon>Arthropoda</taxon>
        <taxon>Hexapoda</taxon>
        <taxon>Insecta</taxon>
        <taxon>Pterygota</taxon>
        <taxon>Neoptera</taxon>
        <taxon>Paraneoptera</taxon>
        <taxon>Hemiptera</taxon>
        <taxon>Sternorrhyncha</taxon>
        <taxon>Aphidomorpha</taxon>
        <taxon>Aphidoidea</taxon>
        <taxon>Aphididae</taxon>
        <taxon>Macrosiphini</taxon>
        <taxon>Macrosiphum</taxon>
    </lineage>
</organism>
<dbReference type="Proteomes" id="UP001160148">
    <property type="component" value="Unassembled WGS sequence"/>
</dbReference>
<dbReference type="EC" id="6.1.1.7" evidence="2"/>
<evidence type="ECO:0000256" key="2">
    <source>
        <dbReference type="ARBA" id="ARBA00013168"/>
    </source>
</evidence>
<feature type="domain" description="Alanyl-transfer RNA synthetases family profile" evidence="14">
    <location>
        <begin position="21"/>
        <end position="745"/>
    </location>
</feature>
<dbReference type="InterPro" id="IPR002318">
    <property type="entry name" value="Ala-tRNA-lgiase_IIc"/>
</dbReference>
<evidence type="ECO:0000256" key="6">
    <source>
        <dbReference type="ARBA" id="ARBA00022741"/>
    </source>
</evidence>
<evidence type="ECO:0000256" key="9">
    <source>
        <dbReference type="ARBA" id="ARBA00022884"/>
    </source>
</evidence>
<keyword evidence="4" id="KW-0436">Ligase</keyword>
<dbReference type="Gene3D" id="2.40.30.130">
    <property type="match status" value="1"/>
</dbReference>
<evidence type="ECO:0000256" key="12">
    <source>
        <dbReference type="ARBA" id="ARBA00032577"/>
    </source>
</evidence>
<dbReference type="InterPro" id="IPR018164">
    <property type="entry name" value="Ala-tRNA-synth_IIc_N"/>
</dbReference>
<evidence type="ECO:0000256" key="13">
    <source>
        <dbReference type="ARBA" id="ARBA00048300"/>
    </source>
</evidence>
<dbReference type="SUPFAM" id="SSF50447">
    <property type="entry name" value="Translation proteins"/>
    <property type="match status" value="1"/>
</dbReference>
<evidence type="ECO:0000256" key="5">
    <source>
        <dbReference type="ARBA" id="ARBA00022723"/>
    </source>
</evidence>